<reference evidence="3 4" key="1">
    <citation type="submission" date="2024-01" db="EMBL/GenBank/DDBJ databases">
        <title>The genomes of 5 underutilized Papilionoideae crops provide insights into root nodulation and disease resistanc.</title>
        <authorList>
            <person name="Jiang F."/>
        </authorList>
    </citation>
    <scope>NUCLEOTIDE SEQUENCE [LARGE SCALE GENOMIC DNA]</scope>
    <source>
        <strain evidence="3">LVBAO_FW01</strain>
        <tissue evidence="3">Leaves</tissue>
    </source>
</reference>
<evidence type="ECO:0000259" key="2">
    <source>
        <dbReference type="Pfam" id="PF05617"/>
    </source>
</evidence>
<proteinExistence type="predicted"/>
<dbReference type="InterPro" id="IPR008502">
    <property type="entry name" value="Prolamin-like"/>
</dbReference>
<dbReference type="Proteomes" id="UP001367508">
    <property type="component" value="Unassembled WGS sequence"/>
</dbReference>
<comment type="caution">
    <text evidence="3">The sequence shown here is derived from an EMBL/GenBank/DDBJ whole genome shotgun (WGS) entry which is preliminary data.</text>
</comment>
<dbReference type="EMBL" id="JAYMYQ010000011">
    <property type="protein sequence ID" value="KAK7305375.1"/>
    <property type="molecule type" value="Genomic_DNA"/>
</dbReference>
<name>A0AAN9PMS3_CANGL</name>
<accession>A0AAN9PMS3</accession>
<evidence type="ECO:0000313" key="4">
    <source>
        <dbReference type="Proteomes" id="UP001367508"/>
    </source>
</evidence>
<dbReference type="PANTHER" id="PTHR31951:SF22">
    <property type="entry name" value="ECA1 GAMETOGENESIS RELATED FAMILY"/>
    <property type="match status" value="1"/>
</dbReference>
<keyword evidence="4" id="KW-1185">Reference proteome</keyword>
<dbReference type="PANTHER" id="PTHR31951">
    <property type="entry name" value="BIFUNCTIONAL INHIBITOR/LIPID-TRANSFER PROTEIN/SEED STORAGE 2S ALBUMIN SUPERFAMILY PROTEIN-RELATED"/>
    <property type="match status" value="1"/>
</dbReference>
<evidence type="ECO:0000313" key="3">
    <source>
        <dbReference type="EMBL" id="KAK7305375.1"/>
    </source>
</evidence>
<evidence type="ECO:0000256" key="1">
    <source>
        <dbReference type="ARBA" id="ARBA00022729"/>
    </source>
</evidence>
<keyword evidence="1" id="KW-0732">Signal</keyword>
<feature type="domain" description="Prolamin-like" evidence="2">
    <location>
        <begin position="69"/>
        <end position="122"/>
    </location>
</feature>
<organism evidence="3 4">
    <name type="scientific">Canavalia gladiata</name>
    <name type="common">Sword bean</name>
    <name type="synonym">Dolichos gladiatus</name>
    <dbReference type="NCBI Taxonomy" id="3824"/>
    <lineage>
        <taxon>Eukaryota</taxon>
        <taxon>Viridiplantae</taxon>
        <taxon>Streptophyta</taxon>
        <taxon>Embryophyta</taxon>
        <taxon>Tracheophyta</taxon>
        <taxon>Spermatophyta</taxon>
        <taxon>Magnoliopsida</taxon>
        <taxon>eudicotyledons</taxon>
        <taxon>Gunneridae</taxon>
        <taxon>Pentapetalae</taxon>
        <taxon>rosids</taxon>
        <taxon>fabids</taxon>
        <taxon>Fabales</taxon>
        <taxon>Fabaceae</taxon>
        <taxon>Papilionoideae</taxon>
        <taxon>50 kb inversion clade</taxon>
        <taxon>NPAAA clade</taxon>
        <taxon>indigoferoid/millettioid clade</taxon>
        <taxon>Phaseoleae</taxon>
        <taxon>Canavalia</taxon>
    </lineage>
</organism>
<protein>
    <recommendedName>
        <fullName evidence="2">Prolamin-like domain-containing protein</fullName>
    </recommendedName>
</protein>
<dbReference type="AlphaFoldDB" id="A0AAN9PMS3"/>
<dbReference type="Pfam" id="PF05617">
    <property type="entry name" value="Prolamin_like"/>
    <property type="match status" value="1"/>
</dbReference>
<sequence length="127" mass="14594">MKTEKVFHMKVLSHMKVLLQKGHQHPMNRTKILQRSNQIWNKCSHLSAHIDEVHHLASDASSSVQYLKDCAAKLHSPCHGQIFFVNQTLGKDCCHNLVHDLGKPCNDNLTKHVLRSPQFKQNENQIL</sequence>
<gene>
    <name evidence="3" type="ORF">VNO77_43280</name>
</gene>